<feature type="compositionally biased region" description="Basic residues" evidence="14">
    <location>
        <begin position="532"/>
        <end position="544"/>
    </location>
</feature>
<feature type="region of interest" description="Disordered" evidence="14">
    <location>
        <begin position="49"/>
        <end position="72"/>
    </location>
</feature>
<dbReference type="CDD" id="cd00056">
    <property type="entry name" value="ENDO3c"/>
    <property type="match status" value="1"/>
</dbReference>
<feature type="compositionally biased region" description="Basic and acidic residues" evidence="14">
    <location>
        <begin position="657"/>
        <end position="666"/>
    </location>
</feature>
<evidence type="ECO:0000313" key="17">
    <source>
        <dbReference type="Proteomes" id="UP000249464"/>
    </source>
</evidence>
<evidence type="ECO:0000256" key="8">
    <source>
        <dbReference type="ARBA" id="ARBA00022763"/>
    </source>
</evidence>
<feature type="region of interest" description="Disordered" evidence="14">
    <location>
        <begin position="1"/>
        <end position="20"/>
    </location>
</feature>
<evidence type="ECO:0000256" key="10">
    <source>
        <dbReference type="ARBA" id="ARBA00023004"/>
    </source>
</evidence>
<dbReference type="SUPFAM" id="SSF48150">
    <property type="entry name" value="DNA-glycosylase"/>
    <property type="match status" value="1"/>
</dbReference>
<dbReference type="GO" id="GO:0005634">
    <property type="term" value="C:nucleus"/>
    <property type="evidence" value="ECO:0007669"/>
    <property type="project" value="TreeGrafter"/>
</dbReference>
<evidence type="ECO:0000256" key="1">
    <source>
        <dbReference type="ARBA" id="ARBA00000843"/>
    </source>
</evidence>
<evidence type="ECO:0000256" key="5">
    <source>
        <dbReference type="ARBA" id="ARBA00022023"/>
    </source>
</evidence>
<keyword evidence="9" id="KW-0378">Hydrolase</keyword>
<evidence type="ECO:0000256" key="12">
    <source>
        <dbReference type="ARBA" id="ARBA00023204"/>
    </source>
</evidence>
<feature type="region of interest" description="Disordered" evidence="14">
    <location>
        <begin position="527"/>
        <end position="567"/>
    </location>
</feature>
<dbReference type="EC" id="3.2.2.31" evidence="4"/>
<feature type="compositionally biased region" description="Basic and acidic residues" evidence="14">
    <location>
        <begin position="630"/>
        <end position="646"/>
    </location>
</feature>
<sequence>MVERRPSASTSSSHPISPLLPAILGSKTRAHPSSYHCFIDSPYAAASSSTSQSSQKVSKKGKQSASTPAPLRDAIPVRTLHQNLLTWFDTVREKRQMPWRKDLIIETMSTSEKTQRAYEVWVSEIMLQQTQVATVIPYFNRWLLAFPTVGDLAKADIEKVNEIWKGLGYYSRASRLLAGAKTVMRQFEGRIPATAEGLERIDGIGPYSAGAISSIAFGKRAAMVDGNVTRVLSRLTAFHGPSTAKATTTYIWALAATLVPPQTSQLPQDYEPLSVGGPNKSGSWNQALMELGATICTPKQPKCTECPLKGQCSAFAEVRYAQSQRLQQPKSPRREDVGDIEDLCQLCSPIENFSPRTHDVIQYPMAKERKKPREEETAVCILEWQPEDPEKEKEVLMCKRPEKGEGRARFVRMPAPFIRVLMLECLHLFLIGLLAGLFEFPSIDLSPSSEASTSTLRCKLLQRLLQTLIIDSLPFNASSSSTSTSPLTIKQNDPLPPAVQVYSHMIRTYHPIRIVITSAHRPRLVEVESKSKMTKKLPRRKKKGASCSSDDDDDEEEEDSKKTELMQSIPGRSKWIVASEVENANTGGASDKIWGMRMNVEKGLKALKGSEKGKGGGGKGKGKGKGKGTGKKEKEVVGEGSKREQGLMRNWLVKPTEGNKRRGATKEEEEEVVVVDEEIKVVESSPGKVYKKRRIVIDSDEEDE</sequence>
<evidence type="ECO:0000256" key="4">
    <source>
        <dbReference type="ARBA" id="ARBA00012045"/>
    </source>
</evidence>
<organism evidence="16 17">
    <name type="scientific">Microbotryum silenes-dioicae</name>
    <dbReference type="NCBI Taxonomy" id="796604"/>
    <lineage>
        <taxon>Eukaryota</taxon>
        <taxon>Fungi</taxon>
        <taxon>Dikarya</taxon>
        <taxon>Basidiomycota</taxon>
        <taxon>Pucciniomycotina</taxon>
        <taxon>Microbotryomycetes</taxon>
        <taxon>Microbotryales</taxon>
        <taxon>Microbotryaceae</taxon>
        <taxon>Microbotryum</taxon>
    </lineage>
</organism>
<evidence type="ECO:0000256" key="7">
    <source>
        <dbReference type="ARBA" id="ARBA00022723"/>
    </source>
</evidence>
<feature type="compositionally biased region" description="Low complexity" evidence="14">
    <location>
        <begin position="7"/>
        <end position="20"/>
    </location>
</feature>
<comment type="cofactor">
    <cofactor evidence="2">
        <name>[4Fe-4S] cluster</name>
        <dbReference type="ChEBI" id="CHEBI:49883"/>
    </cofactor>
</comment>
<dbReference type="SMART" id="SM00525">
    <property type="entry name" value="FES"/>
    <property type="match status" value="1"/>
</dbReference>
<proteinExistence type="inferred from homology"/>
<comment type="similarity">
    <text evidence="3">Belongs to the Nth/MutY family.</text>
</comment>
<keyword evidence="13" id="KW-0326">Glycosidase</keyword>
<feature type="compositionally biased region" description="Acidic residues" evidence="14">
    <location>
        <begin position="549"/>
        <end position="558"/>
    </location>
</feature>
<dbReference type="GO" id="GO:0000701">
    <property type="term" value="F:purine-specific mismatch base pair DNA N-glycosylase activity"/>
    <property type="evidence" value="ECO:0007669"/>
    <property type="project" value="UniProtKB-EC"/>
</dbReference>
<dbReference type="FunFam" id="1.10.340.30:FF:000002">
    <property type="entry name" value="Adenine DNA glycosylase"/>
    <property type="match status" value="1"/>
</dbReference>
<evidence type="ECO:0000256" key="9">
    <source>
        <dbReference type="ARBA" id="ARBA00022801"/>
    </source>
</evidence>
<dbReference type="Proteomes" id="UP000249464">
    <property type="component" value="Unassembled WGS sequence"/>
</dbReference>
<dbReference type="Pfam" id="PF00730">
    <property type="entry name" value="HhH-GPD"/>
    <property type="match status" value="1"/>
</dbReference>
<dbReference type="SMART" id="SM00478">
    <property type="entry name" value="ENDO3c"/>
    <property type="match status" value="1"/>
</dbReference>
<dbReference type="EMBL" id="FQNC01000016">
    <property type="protein sequence ID" value="SGY18991.1"/>
    <property type="molecule type" value="Genomic_DNA"/>
</dbReference>
<dbReference type="GO" id="GO:0051539">
    <property type="term" value="F:4 iron, 4 sulfur cluster binding"/>
    <property type="evidence" value="ECO:0007669"/>
    <property type="project" value="UniProtKB-KW"/>
</dbReference>
<feature type="domain" description="HhH-GPD" evidence="15">
    <location>
        <begin position="126"/>
        <end position="294"/>
    </location>
</feature>
<dbReference type="GO" id="GO:0006285">
    <property type="term" value="P:base-excision repair, AP site formation"/>
    <property type="evidence" value="ECO:0007669"/>
    <property type="project" value="UniProtKB-ARBA"/>
</dbReference>
<evidence type="ECO:0000256" key="6">
    <source>
        <dbReference type="ARBA" id="ARBA00022485"/>
    </source>
</evidence>
<evidence type="ECO:0000256" key="11">
    <source>
        <dbReference type="ARBA" id="ARBA00023014"/>
    </source>
</evidence>
<dbReference type="InterPro" id="IPR044298">
    <property type="entry name" value="MIG/MutY"/>
</dbReference>
<keyword evidence="8" id="KW-0227">DNA damage</keyword>
<keyword evidence="10" id="KW-0408">Iron</keyword>
<dbReference type="InterPro" id="IPR003651">
    <property type="entry name" value="Endonuclease3_FeS-loop_motif"/>
</dbReference>
<evidence type="ECO:0000259" key="15">
    <source>
        <dbReference type="SMART" id="SM00478"/>
    </source>
</evidence>
<dbReference type="PANTHER" id="PTHR42944">
    <property type="entry name" value="ADENINE DNA GLYCOSYLASE"/>
    <property type="match status" value="1"/>
</dbReference>
<evidence type="ECO:0000256" key="14">
    <source>
        <dbReference type="SAM" id="MobiDB-lite"/>
    </source>
</evidence>
<keyword evidence="11" id="KW-0411">Iron-sulfur</keyword>
<evidence type="ECO:0000256" key="3">
    <source>
        <dbReference type="ARBA" id="ARBA00008343"/>
    </source>
</evidence>
<dbReference type="InterPro" id="IPR011257">
    <property type="entry name" value="DNA_glycosylase"/>
</dbReference>
<dbReference type="GO" id="GO:0034039">
    <property type="term" value="F:8-oxo-7,8-dihydroguanine DNA N-glycosylase activity"/>
    <property type="evidence" value="ECO:0007669"/>
    <property type="project" value="TreeGrafter"/>
</dbReference>
<dbReference type="GO" id="GO:0035485">
    <property type="term" value="F:adenine/guanine mispair binding"/>
    <property type="evidence" value="ECO:0007669"/>
    <property type="project" value="TreeGrafter"/>
</dbReference>
<reference evidence="16 17" key="1">
    <citation type="submission" date="2016-11" db="EMBL/GenBank/DDBJ databases">
        <authorList>
            <person name="Jaros S."/>
            <person name="Januszkiewicz K."/>
            <person name="Wedrychowicz H."/>
        </authorList>
    </citation>
    <scope>NUCLEOTIDE SEQUENCE [LARGE SCALE GENOMIC DNA]</scope>
</reference>
<name>A0A2X0NXB8_9BASI</name>
<dbReference type="GO" id="GO:0046872">
    <property type="term" value="F:metal ion binding"/>
    <property type="evidence" value="ECO:0007669"/>
    <property type="project" value="UniProtKB-KW"/>
</dbReference>
<gene>
    <name evidence="16" type="primary">BQ5605_C014g07530</name>
    <name evidence="16" type="ORF">BQ5605_C014G07530</name>
</gene>
<keyword evidence="12" id="KW-0234">DNA repair</keyword>
<keyword evidence="7" id="KW-0479">Metal-binding</keyword>
<dbReference type="Gene3D" id="1.10.340.30">
    <property type="entry name" value="Hypothetical protein, domain 2"/>
    <property type="match status" value="1"/>
</dbReference>
<dbReference type="AlphaFoldDB" id="A0A2X0NXB8"/>
<feature type="compositionally biased region" description="Basic and acidic residues" evidence="14">
    <location>
        <begin position="604"/>
        <end position="614"/>
    </location>
</feature>
<dbReference type="Gene3D" id="1.10.1670.10">
    <property type="entry name" value="Helix-hairpin-Helix base-excision DNA repair enzymes (C-terminal)"/>
    <property type="match status" value="1"/>
</dbReference>
<feature type="compositionally biased region" description="Basic residues" evidence="14">
    <location>
        <begin position="620"/>
        <end position="629"/>
    </location>
</feature>
<dbReference type="STRING" id="796604.A0A2X0NXB8"/>
<protein>
    <recommendedName>
        <fullName evidence="5">Adenine DNA glycosylase</fullName>
        <ecNumber evidence="4">3.2.2.31</ecNumber>
    </recommendedName>
</protein>
<accession>A0A2X0NXB8</accession>
<dbReference type="InterPro" id="IPR003265">
    <property type="entry name" value="HhH-GPD_domain"/>
</dbReference>
<dbReference type="PANTHER" id="PTHR42944:SF1">
    <property type="entry name" value="ADENINE DNA GLYCOSYLASE"/>
    <property type="match status" value="1"/>
</dbReference>
<dbReference type="GO" id="GO:0032357">
    <property type="term" value="F:oxidized purine DNA binding"/>
    <property type="evidence" value="ECO:0007669"/>
    <property type="project" value="TreeGrafter"/>
</dbReference>
<comment type="catalytic activity">
    <reaction evidence="1">
        <text>Hydrolyzes free adenine bases from 7,8-dihydro-8-oxoguanine:adenine mismatched double-stranded DNA, leaving an apurinic site.</text>
        <dbReference type="EC" id="3.2.2.31"/>
    </reaction>
</comment>
<dbReference type="Gene3D" id="3.90.79.10">
    <property type="entry name" value="Nucleoside Triphosphate Pyrophosphohydrolase"/>
    <property type="match status" value="1"/>
</dbReference>
<dbReference type="GO" id="GO:0006298">
    <property type="term" value="P:mismatch repair"/>
    <property type="evidence" value="ECO:0007669"/>
    <property type="project" value="TreeGrafter"/>
</dbReference>
<evidence type="ECO:0000256" key="13">
    <source>
        <dbReference type="ARBA" id="ARBA00023295"/>
    </source>
</evidence>
<evidence type="ECO:0000313" key="16">
    <source>
        <dbReference type="EMBL" id="SGY18991.1"/>
    </source>
</evidence>
<feature type="region of interest" description="Disordered" evidence="14">
    <location>
        <begin position="604"/>
        <end position="670"/>
    </location>
</feature>
<dbReference type="InterPro" id="IPR023170">
    <property type="entry name" value="HhH_base_excis_C"/>
</dbReference>
<keyword evidence="6" id="KW-0004">4Fe-4S</keyword>
<evidence type="ECO:0000256" key="2">
    <source>
        <dbReference type="ARBA" id="ARBA00001966"/>
    </source>
</evidence>
<keyword evidence="17" id="KW-1185">Reference proteome</keyword>